<gene>
    <name evidence="6" type="ORF">BMG00_04155</name>
</gene>
<comment type="caution">
    <text evidence="6">The sequence shown here is derived from an EMBL/GenBank/DDBJ whole genome shotgun (WGS) entry which is preliminary data.</text>
</comment>
<feature type="transmembrane region" description="Helical" evidence="5">
    <location>
        <begin position="96"/>
        <end position="115"/>
    </location>
</feature>
<evidence type="ECO:0000256" key="5">
    <source>
        <dbReference type="SAM" id="Phobius"/>
    </source>
</evidence>
<keyword evidence="3 5" id="KW-1133">Transmembrane helix</keyword>
<accession>A0ABX3MRM8</accession>
<evidence type="ECO:0008006" key="8">
    <source>
        <dbReference type="Google" id="ProtNLM"/>
    </source>
</evidence>
<organism evidence="6 7">
    <name type="scientific">Thioclava marina</name>
    <dbReference type="NCBI Taxonomy" id="1915077"/>
    <lineage>
        <taxon>Bacteria</taxon>
        <taxon>Pseudomonadati</taxon>
        <taxon>Pseudomonadota</taxon>
        <taxon>Alphaproteobacteria</taxon>
        <taxon>Rhodobacterales</taxon>
        <taxon>Paracoccaceae</taxon>
        <taxon>Thioclava</taxon>
    </lineage>
</organism>
<keyword evidence="4 5" id="KW-0472">Membrane</keyword>
<evidence type="ECO:0000313" key="6">
    <source>
        <dbReference type="EMBL" id="OOY14186.1"/>
    </source>
</evidence>
<evidence type="ECO:0000256" key="1">
    <source>
        <dbReference type="ARBA" id="ARBA00004127"/>
    </source>
</evidence>
<dbReference type="Gene3D" id="1.20.120.1630">
    <property type="match status" value="1"/>
</dbReference>
<dbReference type="Proteomes" id="UP000242224">
    <property type="component" value="Unassembled WGS sequence"/>
</dbReference>
<dbReference type="PANTHER" id="PTHR12714">
    <property type="entry name" value="PROTEIN-S ISOPRENYLCYSTEINE O-METHYLTRANSFERASE"/>
    <property type="match status" value="1"/>
</dbReference>
<feature type="transmembrane region" description="Helical" evidence="5">
    <location>
        <begin position="36"/>
        <end position="56"/>
    </location>
</feature>
<keyword evidence="2 5" id="KW-0812">Transmembrane</keyword>
<proteinExistence type="predicted"/>
<sequence length="145" mass="15959">MREIDLPPLWLAVFAAITWALAQVAATPLPYDRALGGALIGLGLALMAIAAAQMVLHHTTFIPRRDPSDLVTTGVFAFSRNPIYLGDALVLGGLALYWHAPLGLLLVPLFMAFITRRYILGEEARIAAHFGESYAAYRARTRRWL</sequence>
<dbReference type="InterPro" id="IPR007318">
    <property type="entry name" value="Phopholipid_MeTrfase"/>
</dbReference>
<name>A0ABX3MRM8_9RHOB</name>
<comment type="subcellular location">
    <subcellularLocation>
        <location evidence="1">Endomembrane system</location>
        <topology evidence="1">Multi-pass membrane protein</topology>
    </subcellularLocation>
</comment>
<evidence type="ECO:0000256" key="2">
    <source>
        <dbReference type="ARBA" id="ARBA00022692"/>
    </source>
</evidence>
<evidence type="ECO:0000256" key="4">
    <source>
        <dbReference type="ARBA" id="ARBA00023136"/>
    </source>
</evidence>
<dbReference type="EMBL" id="MPZS01000001">
    <property type="protein sequence ID" value="OOY14186.1"/>
    <property type="molecule type" value="Genomic_DNA"/>
</dbReference>
<dbReference type="Pfam" id="PF04191">
    <property type="entry name" value="PEMT"/>
    <property type="match status" value="1"/>
</dbReference>
<evidence type="ECO:0000313" key="7">
    <source>
        <dbReference type="Proteomes" id="UP000242224"/>
    </source>
</evidence>
<evidence type="ECO:0000256" key="3">
    <source>
        <dbReference type="ARBA" id="ARBA00022989"/>
    </source>
</evidence>
<reference evidence="6 7" key="1">
    <citation type="submission" date="2016-11" db="EMBL/GenBank/DDBJ databases">
        <title>A multilocus sequence analysis scheme for characterization of bacteria in the genus Thioclava.</title>
        <authorList>
            <person name="Liu Y."/>
            <person name="Shao Z."/>
        </authorList>
    </citation>
    <scope>NUCLEOTIDE SEQUENCE [LARGE SCALE GENOMIC DNA]</scope>
    <source>
        <strain evidence="6 7">11.10-0-13</strain>
    </source>
</reference>
<keyword evidence="7" id="KW-1185">Reference proteome</keyword>
<protein>
    <recommendedName>
        <fullName evidence="8">S-isoprenylcysteine methyltransferase</fullName>
    </recommendedName>
</protein>
<dbReference type="PANTHER" id="PTHR12714:SF24">
    <property type="entry name" value="SLR1182 PROTEIN"/>
    <property type="match status" value="1"/>
</dbReference>